<name>A0A5J4FYJ7_9FLAO</name>
<accession>A0A5J4FYJ7</accession>
<reference evidence="1 2" key="1">
    <citation type="submission" date="2019-08" db="EMBL/GenBank/DDBJ databases">
        <title>Ulvibacter marinistellae sp. nov., isolated from a starfish, Patiria pectinifera.</title>
        <authorList>
            <person name="Kawano K."/>
            <person name="Ushijima N."/>
            <person name="Kihara M."/>
            <person name="Itoh H."/>
        </authorList>
    </citation>
    <scope>NUCLEOTIDE SEQUENCE [LARGE SCALE GENOMIC DNA]</scope>
    <source>
        <strain evidence="1 2">KK4</strain>
    </source>
</reference>
<keyword evidence="2" id="KW-1185">Reference proteome</keyword>
<evidence type="ECO:0000313" key="1">
    <source>
        <dbReference type="EMBL" id="GEQ84741.1"/>
    </source>
</evidence>
<comment type="caution">
    <text evidence="1">The sequence shown here is derived from an EMBL/GenBank/DDBJ whole genome shotgun (WGS) entry which is preliminary data.</text>
</comment>
<evidence type="ECO:0008006" key="3">
    <source>
        <dbReference type="Google" id="ProtNLM"/>
    </source>
</evidence>
<sequence length="163" mass="17906">MLVAITFTSCKNDDDNAVAFTQSSIAGDYSFSYLRSSDVEVLINADGTTITNTYLTEGSNFNVNWNFNSNGTFAAQGTYTITYTDTEDGEVIIETELTSIDGEGSFIVNEANGTLLLDFDNDDAQLFTVSNYSGNSFDTRYEEMFSGGGFEDTYVIEIGFVRQ</sequence>
<dbReference type="Proteomes" id="UP000326994">
    <property type="component" value="Unassembled WGS sequence"/>
</dbReference>
<dbReference type="AlphaFoldDB" id="A0A5J4FYJ7"/>
<protein>
    <recommendedName>
        <fullName evidence="3">Lipocalin-like domain-containing protein</fullName>
    </recommendedName>
</protein>
<proteinExistence type="predicted"/>
<evidence type="ECO:0000313" key="2">
    <source>
        <dbReference type="Proteomes" id="UP000326994"/>
    </source>
</evidence>
<organism evidence="1 2">
    <name type="scientific">Patiriisocius marinistellae</name>
    <dbReference type="NCBI Taxonomy" id="2494560"/>
    <lineage>
        <taxon>Bacteria</taxon>
        <taxon>Pseudomonadati</taxon>
        <taxon>Bacteroidota</taxon>
        <taxon>Flavobacteriia</taxon>
        <taxon>Flavobacteriales</taxon>
        <taxon>Flavobacteriaceae</taxon>
        <taxon>Patiriisocius</taxon>
    </lineage>
</organism>
<gene>
    <name evidence="1" type="ORF">ULMS_02490</name>
</gene>
<dbReference type="EMBL" id="BKCF01000001">
    <property type="protein sequence ID" value="GEQ84741.1"/>
    <property type="molecule type" value="Genomic_DNA"/>
</dbReference>